<dbReference type="SUPFAM" id="SSF47384">
    <property type="entry name" value="Homodimeric domain of signal transducing histidine kinase"/>
    <property type="match status" value="1"/>
</dbReference>
<keyword evidence="3" id="KW-0597">Phosphoprotein</keyword>
<dbReference type="Gene3D" id="3.30.450.20">
    <property type="entry name" value="PAS domain"/>
    <property type="match status" value="1"/>
</dbReference>
<dbReference type="InterPro" id="IPR000700">
    <property type="entry name" value="PAS-assoc_C"/>
</dbReference>
<dbReference type="InterPro" id="IPR005467">
    <property type="entry name" value="His_kinase_dom"/>
</dbReference>
<dbReference type="CDD" id="cd00130">
    <property type="entry name" value="PAS"/>
    <property type="match status" value="1"/>
</dbReference>
<dbReference type="InterPro" id="IPR013767">
    <property type="entry name" value="PAS_fold"/>
</dbReference>
<dbReference type="EMBL" id="LN907867">
    <property type="protein sequence ID" value="CUU44206.1"/>
    <property type="molecule type" value="Genomic_DNA"/>
</dbReference>
<keyword evidence="7" id="KW-0067">ATP-binding</keyword>
<dbReference type="RefSeq" id="WP_055036271.1">
    <property type="nucleotide sequence ID" value="NZ_AP014854.2"/>
</dbReference>
<dbReference type="InterPro" id="IPR004358">
    <property type="entry name" value="Sig_transdc_His_kin-like_C"/>
</dbReference>
<accession>A0A0H5B8D8</accession>
<dbReference type="PROSITE" id="PS50113">
    <property type="entry name" value="PAC"/>
    <property type="match status" value="1"/>
</dbReference>
<dbReference type="AlphaFoldDB" id="A0A0H5B8D8"/>
<evidence type="ECO:0000256" key="5">
    <source>
        <dbReference type="ARBA" id="ARBA00022741"/>
    </source>
</evidence>
<dbReference type="Gene3D" id="3.30.565.10">
    <property type="entry name" value="Histidine kinase-like ATPase, C-terminal domain"/>
    <property type="match status" value="1"/>
</dbReference>
<dbReference type="PRINTS" id="PR00344">
    <property type="entry name" value="BCTRLSENSOR"/>
</dbReference>
<dbReference type="PROSITE" id="PS50112">
    <property type="entry name" value="PAS"/>
    <property type="match status" value="1"/>
</dbReference>
<dbReference type="InterPro" id="IPR001610">
    <property type="entry name" value="PAC"/>
</dbReference>
<dbReference type="PATRIC" id="fig|1079.6.peg.490"/>
<dbReference type="Pfam" id="PF00512">
    <property type="entry name" value="HisKA"/>
    <property type="match status" value="1"/>
</dbReference>
<dbReference type="Pfam" id="PF00989">
    <property type="entry name" value="PAS"/>
    <property type="match status" value="1"/>
</dbReference>
<feature type="domain" description="Histidine kinase" evidence="11">
    <location>
        <begin position="465"/>
        <end position="679"/>
    </location>
</feature>
<feature type="transmembrane region" description="Helical" evidence="10">
    <location>
        <begin position="283"/>
        <end position="301"/>
    </location>
</feature>
<keyword evidence="8" id="KW-0902">Two-component regulatory system</keyword>
<dbReference type="InterPro" id="IPR000014">
    <property type="entry name" value="PAS"/>
</dbReference>
<evidence type="ECO:0000313" key="16">
    <source>
        <dbReference type="Proteomes" id="UP000065734"/>
    </source>
</evidence>
<evidence type="ECO:0000256" key="8">
    <source>
        <dbReference type="ARBA" id="ARBA00023012"/>
    </source>
</evidence>
<dbReference type="InterPro" id="IPR003594">
    <property type="entry name" value="HATPase_dom"/>
</dbReference>
<keyword evidence="5" id="KW-0547">Nucleotide-binding</keyword>
<dbReference type="SMART" id="SM00387">
    <property type="entry name" value="HATPase_c"/>
    <property type="match status" value="1"/>
</dbReference>
<feature type="transmembrane region" description="Helical" evidence="10">
    <location>
        <begin position="43"/>
        <end position="67"/>
    </location>
</feature>
<dbReference type="GO" id="GO:0005524">
    <property type="term" value="F:ATP binding"/>
    <property type="evidence" value="ECO:0007669"/>
    <property type="project" value="UniProtKB-KW"/>
</dbReference>
<evidence type="ECO:0000313" key="15">
    <source>
        <dbReference type="EMBL" id="CUU44206.1"/>
    </source>
</evidence>
<keyword evidence="10" id="KW-1133">Transmembrane helix</keyword>
<dbReference type="OrthoDB" id="7568856at2"/>
<dbReference type="InterPro" id="IPR035965">
    <property type="entry name" value="PAS-like_dom_sf"/>
</dbReference>
<dbReference type="InterPro" id="IPR003661">
    <property type="entry name" value="HisK_dim/P_dom"/>
</dbReference>
<name>A0A0H5B8D8_BLAVI</name>
<dbReference type="PROSITE" id="PS50109">
    <property type="entry name" value="HIS_KIN"/>
    <property type="match status" value="1"/>
</dbReference>
<dbReference type="NCBIfam" id="TIGR00229">
    <property type="entry name" value="sensory_box"/>
    <property type="match status" value="1"/>
</dbReference>
<dbReference type="GO" id="GO:0000155">
    <property type="term" value="F:phosphorelay sensor kinase activity"/>
    <property type="evidence" value="ECO:0007669"/>
    <property type="project" value="InterPro"/>
</dbReference>
<dbReference type="EC" id="2.7.13.3" evidence="2"/>
<evidence type="ECO:0000259" key="11">
    <source>
        <dbReference type="PROSITE" id="PS50109"/>
    </source>
</evidence>
<feature type="region of interest" description="Disordered" evidence="9">
    <location>
        <begin position="1"/>
        <end position="25"/>
    </location>
</feature>
<evidence type="ECO:0000256" key="3">
    <source>
        <dbReference type="ARBA" id="ARBA00022553"/>
    </source>
</evidence>
<evidence type="ECO:0000256" key="1">
    <source>
        <dbReference type="ARBA" id="ARBA00000085"/>
    </source>
</evidence>
<dbReference type="SMART" id="SM00388">
    <property type="entry name" value="HisKA"/>
    <property type="match status" value="1"/>
</dbReference>
<evidence type="ECO:0000259" key="12">
    <source>
        <dbReference type="PROSITE" id="PS50112"/>
    </source>
</evidence>
<evidence type="ECO:0000259" key="13">
    <source>
        <dbReference type="PROSITE" id="PS50113"/>
    </source>
</evidence>
<dbReference type="Proteomes" id="UP000065734">
    <property type="component" value="Chromosome I"/>
</dbReference>
<dbReference type="PANTHER" id="PTHR43065">
    <property type="entry name" value="SENSOR HISTIDINE KINASE"/>
    <property type="match status" value="1"/>
</dbReference>
<dbReference type="Gene3D" id="1.10.287.130">
    <property type="match status" value="1"/>
</dbReference>
<keyword evidence="6" id="KW-0418">Kinase</keyword>
<dbReference type="SUPFAM" id="SSF55785">
    <property type="entry name" value="PYP-like sensor domain (PAS domain)"/>
    <property type="match status" value="1"/>
</dbReference>
<evidence type="ECO:0000256" key="2">
    <source>
        <dbReference type="ARBA" id="ARBA00012438"/>
    </source>
</evidence>
<dbReference type="GO" id="GO:0006355">
    <property type="term" value="P:regulation of DNA-templated transcription"/>
    <property type="evidence" value="ECO:0007669"/>
    <property type="project" value="InterPro"/>
</dbReference>
<dbReference type="InterPro" id="IPR036097">
    <property type="entry name" value="HisK_dim/P_sf"/>
</dbReference>
<evidence type="ECO:0000256" key="4">
    <source>
        <dbReference type="ARBA" id="ARBA00022679"/>
    </source>
</evidence>
<gene>
    <name evidence="15" type="primary">fixL_1</name>
    <name evidence="14" type="ORF">BV133_857</name>
    <name evidence="15" type="ORF">BVIRIDIS_32530</name>
</gene>
<evidence type="ECO:0000256" key="6">
    <source>
        <dbReference type="ARBA" id="ARBA00022777"/>
    </source>
</evidence>
<keyword evidence="10" id="KW-0472">Membrane</keyword>
<keyword evidence="4 15" id="KW-0808">Transferase</keyword>
<reference evidence="15" key="2">
    <citation type="submission" date="2015-11" db="EMBL/GenBank/DDBJ databases">
        <authorList>
            <person name="Zhang Y."/>
            <person name="Guo Z."/>
        </authorList>
    </citation>
    <scope>NUCLEOTIDE SEQUENCE</scope>
    <source>
        <strain evidence="15">1</strain>
    </source>
</reference>
<reference evidence="14" key="1">
    <citation type="journal article" date="2015" name="Genome Announc.">
        <title>Complete Genome Sequence of the Bacteriochlorophyll b-Producing Photosynthetic Bacterium Blastochloris viridis.</title>
        <authorList>
            <person name="Tsukatani Y."/>
            <person name="Hirose Y."/>
            <person name="Harada J."/>
            <person name="Misawa N."/>
            <person name="Mori K."/>
            <person name="Inoue K."/>
            <person name="Tamiaki H."/>
        </authorList>
    </citation>
    <scope>NUCLEOTIDE SEQUENCE [LARGE SCALE GENOMIC DNA]</scope>
    <source>
        <strain evidence="14">DSM 133</strain>
    </source>
</reference>
<evidence type="ECO:0000256" key="7">
    <source>
        <dbReference type="ARBA" id="ARBA00022840"/>
    </source>
</evidence>
<dbReference type="InterPro" id="IPR036890">
    <property type="entry name" value="HATPase_C_sf"/>
</dbReference>
<proteinExistence type="predicted"/>
<feature type="domain" description="PAS" evidence="12">
    <location>
        <begin position="317"/>
        <end position="389"/>
    </location>
</feature>
<dbReference type="SMART" id="SM00091">
    <property type="entry name" value="PAS"/>
    <property type="match status" value="1"/>
</dbReference>
<protein>
    <recommendedName>
        <fullName evidence="2">histidine kinase</fullName>
        <ecNumber evidence="2">2.7.13.3</ecNumber>
    </recommendedName>
</protein>
<dbReference type="STRING" id="1079.BVIR_486"/>
<dbReference type="SMART" id="SM00086">
    <property type="entry name" value="PAC"/>
    <property type="match status" value="1"/>
</dbReference>
<evidence type="ECO:0000256" key="9">
    <source>
        <dbReference type="SAM" id="MobiDB-lite"/>
    </source>
</evidence>
<dbReference type="PANTHER" id="PTHR43065:SF10">
    <property type="entry name" value="PEROXIDE STRESS-ACTIVATED HISTIDINE KINASE MAK3"/>
    <property type="match status" value="1"/>
</dbReference>
<keyword evidence="10" id="KW-0812">Transmembrane</keyword>
<dbReference type="SUPFAM" id="SSF55874">
    <property type="entry name" value="ATPase domain of HSP90 chaperone/DNA topoisomerase II/histidine kinase"/>
    <property type="match status" value="1"/>
</dbReference>
<evidence type="ECO:0000313" key="14">
    <source>
        <dbReference type="EMBL" id="BAR98450.1"/>
    </source>
</evidence>
<feature type="domain" description="PAC" evidence="13">
    <location>
        <begin position="393"/>
        <end position="445"/>
    </location>
</feature>
<comment type="catalytic activity">
    <reaction evidence="1">
        <text>ATP + protein L-histidine = ADP + protein N-phospho-L-histidine.</text>
        <dbReference type="EC" id="2.7.13.3"/>
    </reaction>
</comment>
<dbReference type="CDD" id="cd00082">
    <property type="entry name" value="HisKA"/>
    <property type="match status" value="1"/>
</dbReference>
<organism evidence="15 16">
    <name type="scientific">Blastochloris viridis</name>
    <name type="common">Rhodopseudomonas viridis</name>
    <dbReference type="NCBI Taxonomy" id="1079"/>
    <lineage>
        <taxon>Bacteria</taxon>
        <taxon>Pseudomonadati</taxon>
        <taxon>Pseudomonadota</taxon>
        <taxon>Alphaproteobacteria</taxon>
        <taxon>Hyphomicrobiales</taxon>
        <taxon>Blastochloridaceae</taxon>
        <taxon>Blastochloris</taxon>
    </lineage>
</organism>
<dbReference type="EMBL" id="AP014854">
    <property type="protein sequence ID" value="BAR98450.1"/>
    <property type="molecule type" value="Genomic_DNA"/>
</dbReference>
<keyword evidence="16" id="KW-1185">Reference proteome</keyword>
<sequence length="681" mass="73824">MDAGPRGLTPEPGDTGRRSGAAGWRRGPARLGWRLLGRRGLKVATPALTAAGILAISLALAALVWLADRDERLERQQALIKDSLWVEQTLRFELGADLGFIDRLALDIGRGSADASQVAVRARHLVSNSPEIVRLQWLDADDRPALAVPPQTERTAPPPPLTVALELARAGGRAVPSSDFVLANGQAGFALVTPIHRGEAYAGALVATVSLSALLSEHIPWWIVERYRVTVVDVSGRELAARSRVAVPDGSISHTIALDPPARDLFISISTVAAKTNLVRNSLVATIAALALVVAASFLALHRHIQRRIAAESEVRAQHAFRKAMEDSLTVGMRAKDIAGRIIYVNPAFCRMVGFAADELIGQPPPMPYWVPELLDETLAVYRAVLDGRAPPDGFEITFQRRNGEWFDALIYEAPLIDADGRHAGWMASVVDITDRKRAEELSRQQSEQLARTARLVSMGEMASSIAHELNQPLSAVASYATGSLNMIRSGCSGEDIAPAIEKIAEQAQRAGQIVHSIYNVVRRSEPQIAPLDIVALIEEAAAFIAPEARKYGVEVVIRNNSDVNAVPGDRVLLEQVLLNLARNACEAMARTAAEDRRLVIKVERVAAELVFSLADRGPGIAADVLESLFSPFVSTKPEGMGMGLCICRTIIERHHGRLWFEPAEPRGTVFRFVLPLGGMQ</sequence>
<reference evidence="16" key="3">
    <citation type="journal article" date="2016" name="Genome Announc.">
        <title>Revised genome sequence of the purple photosynthetic bacterium Blastochloris viridis.</title>
        <authorList>
            <person name="Liu L.N."/>
            <person name="Faulkner M."/>
            <person name="Liu X."/>
            <person name="Huang F."/>
            <person name="Darby A.C."/>
            <person name="Hall N."/>
        </authorList>
    </citation>
    <scope>NUCLEOTIDE SEQUENCE [LARGE SCALE GENOMIC DNA]</scope>
    <source>
        <strain evidence="16">ATCC 19567 / DSM 133 / F</strain>
    </source>
</reference>
<dbReference type="Pfam" id="PF02518">
    <property type="entry name" value="HATPase_c"/>
    <property type="match status" value="1"/>
</dbReference>
<evidence type="ECO:0000256" key="10">
    <source>
        <dbReference type="SAM" id="Phobius"/>
    </source>
</evidence>
<dbReference type="KEGG" id="bvr:BVIR_486"/>